<dbReference type="CDD" id="cd08010">
    <property type="entry name" value="MltG_like"/>
    <property type="match status" value="1"/>
</dbReference>
<organism evidence="8 9">
    <name type="scientific">Candidatus Staskawiczbacteria bacterium RIFCSPHIGHO2_02_FULL_33_16</name>
    <dbReference type="NCBI Taxonomy" id="1802204"/>
    <lineage>
        <taxon>Bacteria</taxon>
        <taxon>Candidatus Staskawicziibacteriota</taxon>
    </lineage>
</organism>
<name>A0A1G2HWJ5_9BACT</name>
<evidence type="ECO:0000256" key="2">
    <source>
        <dbReference type="ARBA" id="ARBA00022692"/>
    </source>
</evidence>
<comment type="function">
    <text evidence="7">Functions as a peptidoglycan terminase that cleaves nascent peptidoglycan strands endolytically to terminate their elongation.</text>
</comment>
<dbReference type="EC" id="4.2.2.29" evidence="7"/>
<comment type="catalytic activity">
    <reaction evidence="7">
        <text>a peptidoglycan chain = a peptidoglycan chain with N-acetyl-1,6-anhydromuramyl-[peptide] at the reducing end + a peptidoglycan chain with N-acetylglucosamine at the non-reducing end.</text>
        <dbReference type="EC" id="4.2.2.29"/>
    </reaction>
</comment>
<evidence type="ECO:0000256" key="1">
    <source>
        <dbReference type="ARBA" id="ARBA00022475"/>
    </source>
</evidence>
<dbReference type="Pfam" id="PF02618">
    <property type="entry name" value="YceG"/>
    <property type="match status" value="1"/>
</dbReference>
<dbReference type="InterPro" id="IPR003770">
    <property type="entry name" value="MLTG-like"/>
</dbReference>
<dbReference type="NCBIfam" id="TIGR00247">
    <property type="entry name" value="endolytic transglycosylase MltG"/>
    <property type="match status" value="1"/>
</dbReference>
<feature type="transmembrane region" description="Helical" evidence="7">
    <location>
        <begin position="12"/>
        <end position="30"/>
    </location>
</feature>
<keyword evidence="2 7" id="KW-0812">Transmembrane</keyword>
<evidence type="ECO:0000313" key="8">
    <source>
        <dbReference type="EMBL" id="OGZ66601.1"/>
    </source>
</evidence>
<dbReference type="GO" id="GO:0008932">
    <property type="term" value="F:lytic endotransglycosylase activity"/>
    <property type="evidence" value="ECO:0007669"/>
    <property type="project" value="UniProtKB-UniRule"/>
</dbReference>
<sequence>MKKLFKQKLKIVFFIVCAIIFLFFIYAIYIPKSPSDSPLVVYTIQKGMNSKSIAFDLESQGIINNSLFFRAYVIIFGQWPSLQAGSYDVSPSMSISSIVKKFVSGDVKKIYITIIEGWNLQDISEYFEKEKLYLKTDFLDLTNPSTSSGQGKDWSQDIDFLKDKPKNLTLEGYIFPDTYQIAFGLTLDKLLETILDNFDKKLTQELRKEISLQKKSIFQIITMASIIEKEVILLEDKKIVAGILWKRINAGIPLQVDATINYITGKNDPGVSIKDTTIDSPYNTYKYYGLPKGPISNPGMDSILAAIYPTKTDYWYYLSADDTGKTIFSKTLDEHNIAVTKYLRN</sequence>
<dbReference type="GO" id="GO:0005886">
    <property type="term" value="C:plasma membrane"/>
    <property type="evidence" value="ECO:0007669"/>
    <property type="project" value="UniProtKB-SubCell"/>
</dbReference>
<keyword evidence="6 7" id="KW-0961">Cell wall biogenesis/degradation</keyword>
<evidence type="ECO:0000313" key="9">
    <source>
        <dbReference type="Proteomes" id="UP000179183"/>
    </source>
</evidence>
<dbReference type="EMBL" id="MHOQ01000025">
    <property type="protein sequence ID" value="OGZ66601.1"/>
    <property type="molecule type" value="Genomic_DNA"/>
</dbReference>
<dbReference type="Gene3D" id="3.30.160.60">
    <property type="entry name" value="Classic Zinc Finger"/>
    <property type="match status" value="1"/>
</dbReference>
<proteinExistence type="inferred from homology"/>
<comment type="subcellular location">
    <subcellularLocation>
        <location evidence="7">Cell membrane</location>
        <topology evidence="7">Single-pass membrane protein</topology>
    </subcellularLocation>
</comment>
<keyword evidence="3 7" id="KW-1133">Transmembrane helix</keyword>
<evidence type="ECO:0000256" key="4">
    <source>
        <dbReference type="ARBA" id="ARBA00023136"/>
    </source>
</evidence>
<dbReference type="GO" id="GO:0071555">
    <property type="term" value="P:cell wall organization"/>
    <property type="evidence" value="ECO:0007669"/>
    <property type="project" value="UniProtKB-KW"/>
</dbReference>
<dbReference type="PANTHER" id="PTHR30518:SF2">
    <property type="entry name" value="ENDOLYTIC MUREIN TRANSGLYCOSYLASE"/>
    <property type="match status" value="1"/>
</dbReference>
<comment type="caution">
    <text evidence="8">The sequence shown here is derived from an EMBL/GenBank/DDBJ whole genome shotgun (WGS) entry which is preliminary data.</text>
</comment>
<keyword evidence="5 7" id="KW-0456">Lyase</keyword>
<dbReference type="GO" id="GO:0009252">
    <property type="term" value="P:peptidoglycan biosynthetic process"/>
    <property type="evidence" value="ECO:0007669"/>
    <property type="project" value="UniProtKB-UniRule"/>
</dbReference>
<feature type="site" description="Important for catalytic activity" evidence="7">
    <location>
        <position position="230"/>
    </location>
</feature>
<keyword evidence="4 7" id="KW-0472">Membrane</keyword>
<keyword evidence="1 7" id="KW-1003">Cell membrane</keyword>
<accession>A0A1G2HWJ5</accession>
<dbReference type="HAMAP" id="MF_02065">
    <property type="entry name" value="MltG"/>
    <property type="match status" value="1"/>
</dbReference>
<evidence type="ECO:0000256" key="6">
    <source>
        <dbReference type="ARBA" id="ARBA00023316"/>
    </source>
</evidence>
<gene>
    <name evidence="7" type="primary">mltG</name>
    <name evidence="8" type="ORF">A3D34_01120</name>
</gene>
<dbReference type="Proteomes" id="UP000179183">
    <property type="component" value="Unassembled WGS sequence"/>
</dbReference>
<dbReference type="PANTHER" id="PTHR30518">
    <property type="entry name" value="ENDOLYTIC MUREIN TRANSGLYCOSYLASE"/>
    <property type="match status" value="1"/>
</dbReference>
<dbReference type="Gene3D" id="3.30.1490.480">
    <property type="entry name" value="Endolytic murein transglycosylase"/>
    <property type="match status" value="1"/>
</dbReference>
<dbReference type="AlphaFoldDB" id="A0A1G2HWJ5"/>
<reference evidence="8 9" key="1">
    <citation type="journal article" date="2016" name="Nat. Commun.">
        <title>Thousands of microbial genomes shed light on interconnected biogeochemical processes in an aquifer system.</title>
        <authorList>
            <person name="Anantharaman K."/>
            <person name="Brown C.T."/>
            <person name="Hug L.A."/>
            <person name="Sharon I."/>
            <person name="Castelle C.J."/>
            <person name="Probst A.J."/>
            <person name="Thomas B.C."/>
            <person name="Singh A."/>
            <person name="Wilkins M.J."/>
            <person name="Karaoz U."/>
            <person name="Brodie E.L."/>
            <person name="Williams K.H."/>
            <person name="Hubbard S.S."/>
            <person name="Banfield J.F."/>
        </authorList>
    </citation>
    <scope>NUCLEOTIDE SEQUENCE [LARGE SCALE GENOMIC DNA]</scope>
</reference>
<evidence type="ECO:0000256" key="3">
    <source>
        <dbReference type="ARBA" id="ARBA00022989"/>
    </source>
</evidence>
<evidence type="ECO:0000256" key="7">
    <source>
        <dbReference type="HAMAP-Rule" id="MF_02065"/>
    </source>
</evidence>
<evidence type="ECO:0000256" key="5">
    <source>
        <dbReference type="ARBA" id="ARBA00023239"/>
    </source>
</evidence>
<comment type="similarity">
    <text evidence="7">Belongs to the transglycosylase MltG family.</text>
</comment>
<protein>
    <recommendedName>
        <fullName evidence="7">Endolytic murein transglycosylase</fullName>
        <ecNumber evidence="7">4.2.2.29</ecNumber>
    </recommendedName>
    <alternativeName>
        <fullName evidence="7">Peptidoglycan lytic transglycosylase</fullName>
    </alternativeName>
    <alternativeName>
        <fullName evidence="7">Peptidoglycan polymerization terminase</fullName>
    </alternativeName>
</protein>